<feature type="compositionally biased region" description="Acidic residues" evidence="1">
    <location>
        <begin position="77"/>
        <end position="91"/>
    </location>
</feature>
<accession>A0A7R9YCZ4</accession>
<reference evidence="2" key="1">
    <citation type="submission" date="2021-01" db="EMBL/GenBank/DDBJ databases">
        <authorList>
            <person name="Corre E."/>
            <person name="Pelletier E."/>
            <person name="Niang G."/>
            <person name="Scheremetjew M."/>
            <person name="Finn R."/>
            <person name="Kale V."/>
            <person name="Holt S."/>
            <person name="Cochrane G."/>
            <person name="Meng A."/>
            <person name="Brown T."/>
            <person name="Cohen L."/>
        </authorList>
    </citation>
    <scope>NUCLEOTIDE SEQUENCE</scope>
    <source>
        <strain evidence="2">CCMP2078</strain>
    </source>
</reference>
<feature type="region of interest" description="Disordered" evidence="1">
    <location>
        <begin position="58"/>
        <end position="91"/>
    </location>
</feature>
<protein>
    <submittedName>
        <fullName evidence="2">Uncharacterized protein</fullName>
    </submittedName>
</protein>
<sequence length="448" mass="51724">MVDPIAVIELLITAAQKVEEIVVAKEKLPLEKSMLRLSSKLLEHDLQELQKVLPHFQKARDEGQEASDEGQEAREGVEEEEKPDMGSPDENDAWIEEICGEFQELVKANLEQARQLLEKDSSGIFFSFTRPQLLKDIKEVAVELEKLRDWAIELREERKGHLHEEQKCHAEEKAVQTRIEAEIWEYLRQSPGAREHLARTLQTETRKQYGRSFLSRDFQRFARRTRAALKRAERRSRRFIQRSSRDLYQMIMRRNARIEERLTEERMSEAAGVAPILINEQEKEREDDAEEEAKTVQEPESPETPREAAAAEEDRLGPAMFENRFAPAYVWIAAYRNDVDWLLIHLNEGIELDARCPDIPAHEYFRVREADPEMLELVGATAFLTACILGHDKVVAILLDNEQTDDKLLQQSLRRGDQSLTGLDLARQKGHSAVVEEIQGRLRAETGM</sequence>
<evidence type="ECO:0000256" key="1">
    <source>
        <dbReference type="SAM" id="MobiDB-lite"/>
    </source>
</evidence>
<dbReference type="SUPFAM" id="SSF48403">
    <property type="entry name" value="Ankyrin repeat"/>
    <property type="match status" value="1"/>
</dbReference>
<evidence type="ECO:0000313" key="2">
    <source>
        <dbReference type="EMBL" id="CAD8258724.1"/>
    </source>
</evidence>
<dbReference type="EMBL" id="HBEA01010740">
    <property type="protein sequence ID" value="CAD8258724.1"/>
    <property type="molecule type" value="Transcribed_RNA"/>
</dbReference>
<name>A0A7R9YCZ4_9STRA</name>
<dbReference type="AlphaFoldDB" id="A0A7R9YCZ4"/>
<feature type="region of interest" description="Disordered" evidence="1">
    <location>
        <begin position="278"/>
        <end position="314"/>
    </location>
</feature>
<organism evidence="2">
    <name type="scientific">Pinguiococcus pyrenoidosus</name>
    <dbReference type="NCBI Taxonomy" id="172671"/>
    <lineage>
        <taxon>Eukaryota</taxon>
        <taxon>Sar</taxon>
        <taxon>Stramenopiles</taxon>
        <taxon>Ochrophyta</taxon>
        <taxon>Pinguiophyceae</taxon>
        <taxon>Pinguiochrysidales</taxon>
        <taxon>Pinguiochrysidaceae</taxon>
        <taxon>Pinguiococcus</taxon>
    </lineage>
</organism>
<dbReference type="InterPro" id="IPR036770">
    <property type="entry name" value="Ankyrin_rpt-contain_sf"/>
</dbReference>
<dbReference type="Gene3D" id="1.25.40.20">
    <property type="entry name" value="Ankyrin repeat-containing domain"/>
    <property type="match status" value="1"/>
</dbReference>
<proteinExistence type="predicted"/>
<gene>
    <name evidence="2" type="ORF">PPYR1160_LOCUS8225</name>
</gene>
<feature type="compositionally biased region" description="Basic and acidic residues" evidence="1">
    <location>
        <begin position="280"/>
        <end position="297"/>
    </location>
</feature>